<evidence type="ECO:0000256" key="5">
    <source>
        <dbReference type="ARBA" id="ARBA00012518"/>
    </source>
</evidence>
<sequence>MQIQQNISLLPYNTMGIDVKARSFASFSSAEDLLQLMEARGASAPTLILGGGSNILFTKDYDGWVLKNEVKGMQVVAEDDHYVYVKAGAGENWHGFVEYCLHRNLAGVENLSLIPGNVGASPMQNIGAYGVEIKDVFQELEAFHLHDKKMQVFSLNDCDFGYRESVFKRRFRDQFVILSVTYRLHKTPTFHTSYGAIEQELERMQVQQLTIQAISQAVINIRRSKLPDPKDIGNTGSFFKNPSVPAAFFQTLQATFPGIVGYTNADGTVKLAAGWLIEQCGWKGVRRGDAGCHARQALVLVNYGHATGKEIYDLSEDILQSVQSTFGVTLEREVNIV</sequence>
<evidence type="ECO:0000256" key="12">
    <source>
        <dbReference type="ARBA" id="ARBA00022960"/>
    </source>
</evidence>
<dbReference type="UniPathway" id="UPA00219"/>
<dbReference type="InterPro" id="IPR003170">
    <property type="entry name" value="MurB"/>
</dbReference>
<feature type="domain" description="FAD-binding PCMH-type" evidence="20">
    <location>
        <begin position="17"/>
        <end position="187"/>
    </location>
</feature>
<dbReference type="GO" id="GO:0008360">
    <property type="term" value="P:regulation of cell shape"/>
    <property type="evidence" value="ECO:0007669"/>
    <property type="project" value="UniProtKB-KW"/>
</dbReference>
<evidence type="ECO:0000256" key="13">
    <source>
        <dbReference type="ARBA" id="ARBA00022984"/>
    </source>
</evidence>
<comment type="catalytic activity">
    <reaction evidence="18 19">
        <text>UDP-N-acetyl-alpha-D-muramate + NADP(+) = UDP-N-acetyl-3-O-(1-carboxyvinyl)-alpha-D-glucosamine + NADPH + H(+)</text>
        <dbReference type="Rhea" id="RHEA:12248"/>
        <dbReference type="ChEBI" id="CHEBI:15378"/>
        <dbReference type="ChEBI" id="CHEBI:57783"/>
        <dbReference type="ChEBI" id="CHEBI:58349"/>
        <dbReference type="ChEBI" id="CHEBI:68483"/>
        <dbReference type="ChEBI" id="CHEBI:70757"/>
        <dbReference type="EC" id="1.3.1.98"/>
    </reaction>
</comment>
<dbReference type="Gene3D" id="3.30.465.10">
    <property type="match status" value="1"/>
</dbReference>
<keyword evidence="10 19" id="KW-0274">FAD</keyword>
<evidence type="ECO:0000256" key="8">
    <source>
        <dbReference type="ARBA" id="ARBA00022618"/>
    </source>
</evidence>
<comment type="subcellular location">
    <subcellularLocation>
        <location evidence="3 19">Cytoplasm</location>
    </subcellularLocation>
</comment>
<evidence type="ECO:0000259" key="20">
    <source>
        <dbReference type="PROSITE" id="PS51387"/>
    </source>
</evidence>
<evidence type="ECO:0000256" key="6">
    <source>
        <dbReference type="ARBA" id="ARBA00015188"/>
    </source>
</evidence>
<dbReference type="InterPro" id="IPR016169">
    <property type="entry name" value="FAD-bd_PCMH_sub2"/>
</dbReference>
<organism evidence="21 22">
    <name type="scientific">Paraflavitalea soli</name>
    <dbReference type="NCBI Taxonomy" id="2315862"/>
    <lineage>
        <taxon>Bacteria</taxon>
        <taxon>Pseudomonadati</taxon>
        <taxon>Bacteroidota</taxon>
        <taxon>Chitinophagia</taxon>
        <taxon>Chitinophagales</taxon>
        <taxon>Chitinophagaceae</taxon>
        <taxon>Paraflavitalea</taxon>
    </lineage>
</organism>
<dbReference type="KEGG" id="pseg:D3H65_08245"/>
<keyword evidence="11 19" id="KW-0521">NADP</keyword>
<dbReference type="NCBIfam" id="NF000755">
    <property type="entry name" value="PRK00046.1"/>
    <property type="match status" value="1"/>
</dbReference>
<dbReference type="GO" id="GO:0009252">
    <property type="term" value="P:peptidoglycan biosynthetic process"/>
    <property type="evidence" value="ECO:0007669"/>
    <property type="project" value="UniProtKB-UniRule"/>
</dbReference>
<evidence type="ECO:0000256" key="3">
    <source>
        <dbReference type="ARBA" id="ARBA00004496"/>
    </source>
</evidence>
<dbReference type="AlphaFoldDB" id="A0A3B7ML05"/>
<keyword evidence="9 19" id="KW-0285">Flavoprotein</keyword>
<dbReference type="GO" id="GO:0008762">
    <property type="term" value="F:UDP-N-acetylmuramate dehydrogenase activity"/>
    <property type="evidence" value="ECO:0007669"/>
    <property type="project" value="UniProtKB-UniRule"/>
</dbReference>
<dbReference type="GO" id="GO:0051301">
    <property type="term" value="P:cell division"/>
    <property type="evidence" value="ECO:0007669"/>
    <property type="project" value="UniProtKB-KW"/>
</dbReference>
<dbReference type="InterPro" id="IPR016167">
    <property type="entry name" value="FAD-bd_PCMH_sub1"/>
</dbReference>
<feature type="active site" description="Proton donor" evidence="19">
    <location>
        <position position="237"/>
    </location>
</feature>
<evidence type="ECO:0000256" key="16">
    <source>
        <dbReference type="ARBA" id="ARBA00023316"/>
    </source>
</evidence>
<dbReference type="PROSITE" id="PS51387">
    <property type="entry name" value="FAD_PCMH"/>
    <property type="match status" value="1"/>
</dbReference>
<dbReference type="PANTHER" id="PTHR21071:SF4">
    <property type="entry name" value="UDP-N-ACETYLENOLPYRUVOYLGLUCOSAMINE REDUCTASE"/>
    <property type="match status" value="1"/>
</dbReference>
<keyword evidence="16 19" id="KW-0961">Cell wall biogenesis/degradation</keyword>
<evidence type="ECO:0000256" key="9">
    <source>
        <dbReference type="ARBA" id="ARBA00022630"/>
    </source>
</evidence>
<evidence type="ECO:0000256" key="2">
    <source>
        <dbReference type="ARBA" id="ARBA00003921"/>
    </source>
</evidence>
<keyword evidence="15 19" id="KW-0131">Cell cycle</keyword>
<dbReference type="InterPro" id="IPR011601">
    <property type="entry name" value="MurB_C"/>
</dbReference>
<feature type="active site" evidence="19">
    <location>
        <position position="333"/>
    </location>
</feature>
<evidence type="ECO:0000256" key="18">
    <source>
        <dbReference type="ARBA" id="ARBA00048914"/>
    </source>
</evidence>
<keyword evidence="12 19" id="KW-0133">Cell shape</keyword>
<dbReference type="GO" id="GO:0005829">
    <property type="term" value="C:cytosol"/>
    <property type="evidence" value="ECO:0007669"/>
    <property type="project" value="TreeGrafter"/>
</dbReference>
<protein>
    <recommendedName>
        <fullName evidence="6 19">UDP-N-acetylenolpyruvoylglucosamine reductase</fullName>
        <ecNumber evidence="5 19">1.3.1.98</ecNumber>
    </recommendedName>
    <alternativeName>
        <fullName evidence="17 19">UDP-N-acetylmuramate dehydrogenase</fullName>
    </alternativeName>
</protein>
<dbReference type="Pfam" id="PF02873">
    <property type="entry name" value="MurB_C"/>
    <property type="match status" value="1"/>
</dbReference>
<evidence type="ECO:0000256" key="1">
    <source>
        <dbReference type="ARBA" id="ARBA00001974"/>
    </source>
</evidence>
<dbReference type="Gene3D" id="3.90.78.10">
    <property type="entry name" value="UDP-N-acetylenolpyruvoylglucosamine reductase, C-terminal domain"/>
    <property type="match status" value="1"/>
</dbReference>
<keyword evidence="22" id="KW-1185">Reference proteome</keyword>
<keyword evidence="14 19" id="KW-0560">Oxidoreductase</keyword>
<name>A0A3B7ML05_9BACT</name>
<dbReference type="GO" id="GO:0071555">
    <property type="term" value="P:cell wall organization"/>
    <property type="evidence" value="ECO:0007669"/>
    <property type="project" value="UniProtKB-KW"/>
</dbReference>
<dbReference type="Gene3D" id="3.30.43.10">
    <property type="entry name" value="Uridine Diphospho-n-acetylenolpyruvylglucosamine Reductase, domain 2"/>
    <property type="match status" value="1"/>
</dbReference>
<evidence type="ECO:0000256" key="19">
    <source>
        <dbReference type="HAMAP-Rule" id="MF_00037"/>
    </source>
</evidence>
<dbReference type="SUPFAM" id="SSF56194">
    <property type="entry name" value="Uridine diphospho-N-Acetylenolpyruvylglucosamine reductase, MurB, C-terminal domain"/>
    <property type="match status" value="1"/>
</dbReference>
<comment type="pathway">
    <text evidence="4 19">Cell wall biogenesis; peptidoglycan biosynthesis.</text>
</comment>
<dbReference type="InterPro" id="IPR036635">
    <property type="entry name" value="MurB_C_sf"/>
</dbReference>
<gene>
    <name evidence="19" type="primary">murB</name>
    <name evidence="21" type="ORF">D3H65_08245</name>
</gene>
<evidence type="ECO:0000256" key="10">
    <source>
        <dbReference type="ARBA" id="ARBA00022827"/>
    </source>
</evidence>
<keyword evidence="8 19" id="KW-0132">Cell division</keyword>
<dbReference type="SUPFAM" id="SSF56176">
    <property type="entry name" value="FAD-binding/transporter-associated domain-like"/>
    <property type="match status" value="1"/>
</dbReference>
<proteinExistence type="inferred from homology"/>
<evidence type="ECO:0000256" key="11">
    <source>
        <dbReference type="ARBA" id="ARBA00022857"/>
    </source>
</evidence>
<dbReference type="RefSeq" id="WP_119049860.1">
    <property type="nucleotide sequence ID" value="NZ_CP032157.1"/>
</dbReference>
<evidence type="ECO:0000256" key="14">
    <source>
        <dbReference type="ARBA" id="ARBA00023002"/>
    </source>
</evidence>
<dbReference type="HAMAP" id="MF_00037">
    <property type="entry name" value="MurB"/>
    <property type="match status" value="1"/>
</dbReference>
<evidence type="ECO:0000256" key="15">
    <source>
        <dbReference type="ARBA" id="ARBA00023306"/>
    </source>
</evidence>
<dbReference type="InterPro" id="IPR006094">
    <property type="entry name" value="Oxid_FAD_bind_N"/>
</dbReference>
<dbReference type="GO" id="GO:0071949">
    <property type="term" value="F:FAD binding"/>
    <property type="evidence" value="ECO:0007669"/>
    <property type="project" value="InterPro"/>
</dbReference>
<accession>A0A3B7ML05</accession>
<dbReference type="OrthoDB" id="9804753at2"/>
<comment type="cofactor">
    <cofactor evidence="1 19">
        <name>FAD</name>
        <dbReference type="ChEBI" id="CHEBI:57692"/>
    </cofactor>
</comment>
<dbReference type="InterPro" id="IPR016166">
    <property type="entry name" value="FAD-bd_PCMH"/>
</dbReference>
<dbReference type="Pfam" id="PF01565">
    <property type="entry name" value="FAD_binding_4"/>
    <property type="match status" value="1"/>
</dbReference>
<evidence type="ECO:0000256" key="17">
    <source>
        <dbReference type="ARBA" id="ARBA00031026"/>
    </source>
</evidence>
<evidence type="ECO:0000256" key="4">
    <source>
        <dbReference type="ARBA" id="ARBA00004752"/>
    </source>
</evidence>
<evidence type="ECO:0000313" key="22">
    <source>
        <dbReference type="Proteomes" id="UP000263900"/>
    </source>
</evidence>
<keyword evidence="13 19" id="KW-0573">Peptidoglycan synthesis</keyword>
<comment type="similarity">
    <text evidence="19">Belongs to the MurB family.</text>
</comment>
<dbReference type="NCBIfam" id="TIGR00179">
    <property type="entry name" value="murB"/>
    <property type="match status" value="1"/>
</dbReference>
<keyword evidence="7 19" id="KW-0963">Cytoplasm</keyword>
<dbReference type="PANTHER" id="PTHR21071">
    <property type="entry name" value="UDP-N-ACETYLENOLPYRUVOYLGLUCOSAMINE REDUCTASE"/>
    <property type="match status" value="1"/>
</dbReference>
<feature type="active site" evidence="19">
    <location>
        <position position="163"/>
    </location>
</feature>
<evidence type="ECO:0000313" key="21">
    <source>
        <dbReference type="EMBL" id="AXY73973.1"/>
    </source>
</evidence>
<dbReference type="EC" id="1.3.1.98" evidence="5 19"/>
<dbReference type="Proteomes" id="UP000263900">
    <property type="component" value="Chromosome"/>
</dbReference>
<comment type="function">
    <text evidence="2 19">Cell wall formation.</text>
</comment>
<dbReference type="InterPro" id="IPR036318">
    <property type="entry name" value="FAD-bd_PCMH-like_sf"/>
</dbReference>
<reference evidence="21 22" key="1">
    <citation type="submission" date="2018-09" db="EMBL/GenBank/DDBJ databases">
        <title>Genome sequencing of strain 6GH32-13.</title>
        <authorList>
            <person name="Weon H.-Y."/>
            <person name="Heo J."/>
            <person name="Kwon S.-W."/>
        </authorList>
    </citation>
    <scope>NUCLEOTIDE SEQUENCE [LARGE SCALE GENOMIC DNA]</scope>
    <source>
        <strain evidence="21 22">5GH32-13</strain>
    </source>
</reference>
<dbReference type="EMBL" id="CP032157">
    <property type="protein sequence ID" value="AXY73973.1"/>
    <property type="molecule type" value="Genomic_DNA"/>
</dbReference>
<evidence type="ECO:0000256" key="7">
    <source>
        <dbReference type="ARBA" id="ARBA00022490"/>
    </source>
</evidence>